<reference evidence="2 3" key="1">
    <citation type="submission" date="2024-09" db="EMBL/GenBank/DDBJ databases">
        <authorList>
            <person name="Lee S.D."/>
        </authorList>
    </citation>
    <scope>NUCLEOTIDE SEQUENCE [LARGE SCALE GENOMIC DNA]</scope>
    <source>
        <strain evidence="2 3">N8-3</strain>
    </source>
</reference>
<protein>
    <submittedName>
        <fullName evidence="2">Uncharacterized protein</fullName>
    </submittedName>
</protein>
<dbReference type="Proteomes" id="UP001592531">
    <property type="component" value="Unassembled WGS sequence"/>
</dbReference>
<accession>A0ABV6VRG4</accession>
<name>A0ABV6VRG4_9ACTN</name>
<feature type="region of interest" description="Disordered" evidence="1">
    <location>
        <begin position="17"/>
        <end position="41"/>
    </location>
</feature>
<evidence type="ECO:0000313" key="2">
    <source>
        <dbReference type="EMBL" id="MFC1416344.1"/>
    </source>
</evidence>
<gene>
    <name evidence="2" type="ORF">ACEZDE_06760</name>
</gene>
<evidence type="ECO:0000256" key="1">
    <source>
        <dbReference type="SAM" id="MobiDB-lite"/>
    </source>
</evidence>
<dbReference type="EMBL" id="JBHFAB010000004">
    <property type="protein sequence ID" value="MFC1416344.1"/>
    <property type="molecule type" value="Genomic_DNA"/>
</dbReference>
<feature type="compositionally biased region" description="Polar residues" evidence="1">
    <location>
        <begin position="17"/>
        <end position="27"/>
    </location>
</feature>
<keyword evidence="3" id="KW-1185">Reference proteome</keyword>
<proteinExistence type="predicted"/>
<sequence length="41" mass="4707">MAEYVNPKYTQLVEQLRAAQQDQSQPQPVRGFLVPEDTDSE</sequence>
<comment type="caution">
    <text evidence="2">The sequence shown here is derived from an EMBL/GenBank/DDBJ whole genome shotgun (WGS) entry which is preliminary data.</text>
</comment>
<dbReference type="RefSeq" id="WP_380533514.1">
    <property type="nucleotide sequence ID" value="NZ_JBHFAB010000004.1"/>
</dbReference>
<evidence type="ECO:0000313" key="3">
    <source>
        <dbReference type="Proteomes" id="UP001592531"/>
    </source>
</evidence>
<organism evidence="2 3">
    <name type="scientific">Streptacidiphilus cavernicola</name>
    <dbReference type="NCBI Taxonomy" id="3342716"/>
    <lineage>
        <taxon>Bacteria</taxon>
        <taxon>Bacillati</taxon>
        <taxon>Actinomycetota</taxon>
        <taxon>Actinomycetes</taxon>
        <taxon>Kitasatosporales</taxon>
        <taxon>Streptomycetaceae</taxon>
        <taxon>Streptacidiphilus</taxon>
    </lineage>
</organism>